<sequence length="458" mass="51206">MLLLRISYGAPGSQVVPERFSCANAVPDRFEKPGTDSSFEPRASWILRAACLIEGATDPRGSDAGCGLVCRHGAPRCVPGDRQPSPHRSPPQVLTPGEGALPYPRSPRLARKADRPATISREALSRNLEELQAERSRTEAHLQSLKKRSDDLLRSAEAMKQQIGERFEGMRQALRREEQAGLDWVEQDRRETSGRLSRVMKDWTQHLNQVQKNIASAQRALEQAGKEGTQENTGDMSFHKKENAAEEGIKMNEGRFQRLLKALRNISKDLQAQLQRKNFLLDSSAVQVDRRTSHRQIAVAGDGRAMCFAGEPQAAPELPLQFDKVCCALGSVAMATGKHYWEVDVGRCTAWAVGAAYGCIERKGREKGAKLGRNRHSCVDGRRPPRTVGVLLDYPRGRLAFYDGRSMRLLQEFCAALTHVFDRMHHQFTEPVYPAFRFFKPEAGQLGPSHMEVCDLRV</sequence>
<evidence type="ECO:0000313" key="4">
    <source>
        <dbReference type="EMBL" id="KAJ8390287.1"/>
    </source>
</evidence>
<evidence type="ECO:0000256" key="1">
    <source>
        <dbReference type="SAM" id="Coils"/>
    </source>
</evidence>
<reference evidence="4" key="1">
    <citation type="journal article" date="2023" name="Science">
        <title>Genome structures resolve the early diversification of teleost fishes.</title>
        <authorList>
            <person name="Parey E."/>
            <person name="Louis A."/>
            <person name="Montfort J."/>
            <person name="Bouchez O."/>
            <person name="Roques C."/>
            <person name="Iampietro C."/>
            <person name="Lluch J."/>
            <person name="Castinel A."/>
            <person name="Donnadieu C."/>
            <person name="Desvignes T."/>
            <person name="Floi Bucao C."/>
            <person name="Jouanno E."/>
            <person name="Wen M."/>
            <person name="Mejri S."/>
            <person name="Dirks R."/>
            <person name="Jansen H."/>
            <person name="Henkel C."/>
            <person name="Chen W.J."/>
            <person name="Zahm M."/>
            <person name="Cabau C."/>
            <person name="Klopp C."/>
            <person name="Thompson A.W."/>
            <person name="Robinson-Rechavi M."/>
            <person name="Braasch I."/>
            <person name="Lecointre G."/>
            <person name="Bobe J."/>
            <person name="Postlethwait J.H."/>
            <person name="Berthelot C."/>
            <person name="Roest Crollius H."/>
            <person name="Guiguen Y."/>
        </authorList>
    </citation>
    <scope>NUCLEOTIDE SEQUENCE</scope>
    <source>
        <strain evidence="4">NC1722</strain>
    </source>
</reference>
<gene>
    <name evidence="4" type="ORF">AAFF_G00108560</name>
</gene>
<dbReference type="InterPro" id="IPR013320">
    <property type="entry name" value="ConA-like_dom_sf"/>
</dbReference>
<dbReference type="Proteomes" id="UP001221898">
    <property type="component" value="Unassembled WGS sequence"/>
</dbReference>
<keyword evidence="5" id="KW-1185">Reference proteome</keyword>
<evidence type="ECO:0000256" key="2">
    <source>
        <dbReference type="SAM" id="MobiDB-lite"/>
    </source>
</evidence>
<name>A0AAD7RTX7_9TELE</name>
<dbReference type="InterPro" id="IPR050143">
    <property type="entry name" value="TRIM/RBCC"/>
</dbReference>
<keyword evidence="1" id="KW-0175">Coiled coil</keyword>
<organism evidence="4 5">
    <name type="scientific">Aldrovandia affinis</name>
    <dbReference type="NCBI Taxonomy" id="143900"/>
    <lineage>
        <taxon>Eukaryota</taxon>
        <taxon>Metazoa</taxon>
        <taxon>Chordata</taxon>
        <taxon>Craniata</taxon>
        <taxon>Vertebrata</taxon>
        <taxon>Euteleostomi</taxon>
        <taxon>Actinopterygii</taxon>
        <taxon>Neopterygii</taxon>
        <taxon>Teleostei</taxon>
        <taxon>Notacanthiformes</taxon>
        <taxon>Halosauridae</taxon>
        <taxon>Aldrovandia</taxon>
    </lineage>
</organism>
<feature type="coiled-coil region" evidence="1">
    <location>
        <begin position="200"/>
        <end position="227"/>
    </location>
</feature>
<accession>A0AAD7RTX7</accession>
<dbReference type="PRINTS" id="PR01407">
    <property type="entry name" value="BUTYPHLNCDUF"/>
</dbReference>
<evidence type="ECO:0000313" key="5">
    <source>
        <dbReference type="Proteomes" id="UP001221898"/>
    </source>
</evidence>
<evidence type="ECO:0000259" key="3">
    <source>
        <dbReference type="PROSITE" id="PS50188"/>
    </source>
</evidence>
<dbReference type="PROSITE" id="PS50188">
    <property type="entry name" value="B302_SPRY"/>
    <property type="match status" value="1"/>
</dbReference>
<dbReference type="EMBL" id="JAINUG010000171">
    <property type="protein sequence ID" value="KAJ8390287.1"/>
    <property type="molecule type" value="Genomic_DNA"/>
</dbReference>
<feature type="domain" description="B30.2/SPRY" evidence="3">
    <location>
        <begin position="266"/>
        <end position="451"/>
    </location>
</feature>
<feature type="region of interest" description="Disordered" evidence="2">
    <location>
        <begin position="77"/>
        <end position="116"/>
    </location>
</feature>
<dbReference type="InterPro" id="IPR003879">
    <property type="entry name" value="Butyrophylin_SPRY"/>
</dbReference>
<comment type="caution">
    <text evidence="4">The sequence shown here is derived from an EMBL/GenBank/DDBJ whole genome shotgun (WGS) entry which is preliminary data.</text>
</comment>
<feature type="coiled-coil region" evidence="1">
    <location>
        <begin position="121"/>
        <end position="162"/>
    </location>
</feature>
<dbReference type="PANTHER" id="PTHR24103">
    <property type="entry name" value="E3 UBIQUITIN-PROTEIN LIGASE TRIM"/>
    <property type="match status" value="1"/>
</dbReference>
<dbReference type="InterPro" id="IPR043136">
    <property type="entry name" value="B30.2/SPRY_sf"/>
</dbReference>
<dbReference type="AlphaFoldDB" id="A0AAD7RTX7"/>
<proteinExistence type="predicted"/>
<protein>
    <recommendedName>
        <fullName evidence="3">B30.2/SPRY domain-containing protein</fullName>
    </recommendedName>
</protein>
<dbReference type="SUPFAM" id="SSF49899">
    <property type="entry name" value="Concanavalin A-like lectins/glucanases"/>
    <property type="match status" value="1"/>
</dbReference>
<dbReference type="Gene3D" id="2.60.120.920">
    <property type="match status" value="2"/>
</dbReference>
<dbReference type="InterPro" id="IPR001870">
    <property type="entry name" value="B30.2/SPRY"/>
</dbReference>